<dbReference type="Gene3D" id="3.20.70.20">
    <property type="match status" value="1"/>
</dbReference>
<organism evidence="1 2">
    <name type="scientific">Dictyobacter arantiisoli</name>
    <dbReference type="NCBI Taxonomy" id="2014874"/>
    <lineage>
        <taxon>Bacteria</taxon>
        <taxon>Bacillati</taxon>
        <taxon>Chloroflexota</taxon>
        <taxon>Ktedonobacteria</taxon>
        <taxon>Ktedonobacterales</taxon>
        <taxon>Dictyobacteraceae</taxon>
        <taxon>Dictyobacter</taxon>
    </lineage>
</organism>
<dbReference type="EMBL" id="BIXY01000019">
    <property type="protein sequence ID" value="GCF08134.1"/>
    <property type="molecule type" value="Genomic_DNA"/>
</dbReference>
<keyword evidence="2" id="KW-1185">Reference proteome</keyword>
<gene>
    <name evidence="1" type="ORF">KDI_16980</name>
</gene>
<dbReference type="PANTHER" id="PTHR37560">
    <property type="entry name" value="UPF0210 PROTEIN SPR0218"/>
    <property type="match status" value="1"/>
</dbReference>
<evidence type="ECO:0000313" key="2">
    <source>
        <dbReference type="Proteomes" id="UP000322530"/>
    </source>
</evidence>
<dbReference type="AlphaFoldDB" id="A0A5A5TB49"/>
<dbReference type="Proteomes" id="UP000322530">
    <property type="component" value="Unassembled WGS sequence"/>
</dbReference>
<name>A0A5A5TB49_9CHLR</name>
<reference evidence="1 2" key="1">
    <citation type="submission" date="2019-01" db="EMBL/GenBank/DDBJ databases">
        <title>Draft genome sequence of Dictyobacter sp. Uno17.</title>
        <authorList>
            <person name="Wang C.M."/>
            <person name="Zheng Y."/>
            <person name="Sakai Y."/>
            <person name="Abe K."/>
            <person name="Yokota A."/>
            <person name="Yabe S."/>
        </authorList>
    </citation>
    <scope>NUCLEOTIDE SEQUENCE [LARGE SCALE GENOMIC DNA]</scope>
    <source>
        <strain evidence="1 2">Uno17</strain>
    </source>
</reference>
<accession>A0A5A5TB49</accession>
<sequence>MSLPTIRTITLGMSEPHPIAGQAFERAKANLQQAAARYHAAGYEVQTLRISTRPLFDDLTDWSPAHILAYVQDVQRNLSNLGLENCSLGTAFAAHPDFSLPSLDLLADILVATRDISMTVTLADTVYGLRYEAALPIAQIIQRLAHETPEGFGNFRFAMLACVAPGSPFFPAAYHAGQSSLSIGLQGAPLVSEALLALGGDGQHPLDLAQVTAQVGAVLQMQGDPLVALGQRCAQELGLLFGGIDLSPAPMGGVSIVQALELCGYGLLGSPGTLAVTAALTKALKGTSLPTCGYNGLMLPVLEDTVLGKRWEEGRVNAHQLLLYSAVCGTGLDTIPLPGDCTPEHIAHLLLDVATLATRYQKPLSARLFPVPGRSAGERTQFTSPYLTNTRITG</sequence>
<dbReference type="Pfam" id="PF05167">
    <property type="entry name" value="DUF711"/>
    <property type="match status" value="1"/>
</dbReference>
<proteinExistence type="predicted"/>
<dbReference type="PANTHER" id="PTHR37560:SF2">
    <property type="entry name" value="DUF711 DOMAIN-CONTAINING PROTEIN"/>
    <property type="match status" value="1"/>
</dbReference>
<dbReference type="SUPFAM" id="SSF51998">
    <property type="entry name" value="PFL-like glycyl radical enzymes"/>
    <property type="match status" value="1"/>
</dbReference>
<protein>
    <submittedName>
        <fullName evidence="1">UPF0210 protein</fullName>
    </submittedName>
</protein>
<evidence type="ECO:0000313" key="1">
    <source>
        <dbReference type="EMBL" id="GCF08134.1"/>
    </source>
</evidence>
<comment type="caution">
    <text evidence="1">The sequence shown here is derived from an EMBL/GenBank/DDBJ whole genome shotgun (WGS) entry which is preliminary data.</text>
</comment>
<dbReference type="InterPro" id="IPR007841">
    <property type="entry name" value="UPF0210"/>
</dbReference>
<dbReference type="OrthoDB" id="9763001at2"/>
<dbReference type="RefSeq" id="WP_149401135.1">
    <property type="nucleotide sequence ID" value="NZ_BIXY01000019.1"/>
</dbReference>